<dbReference type="AlphaFoldDB" id="A0A167HEL1"/>
<proteinExistence type="predicted"/>
<dbReference type="RefSeq" id="WP_155730441.1">
    <property type="nucleotide sequence ID" value="NZ_AUXT01000016.1"/>
</dbReference>
<comment type="caution">
    <text evidence="1">The sequence shown here is derived from an EMBL/GenBank/DDBJ whole genome shotgun (WGS) entry which is preliminary data.</text>
</comment>
<name>A0A167HEL1_9GAMM</name>
<protein>
    <submittedName>
        <fullName evidence="1">Uncharacterized protein</fullName>
    </submittedName>
</protein>
<organism evidence="1 2">
    <name type="scientific">Pseudoalteromonas luteoviolacea NCIMB 1942</name>
    <dbReference type="NCBI Taxonomy" id="1365253"/>
    <lineage>
        <taxon>Bacteria</taxon>
        <taxon>Pseudomonadati</taxon>
        <taxon>Pseudomonadota</taxon>
        <taxon>Gammaproteobacteria</taxon>
        <taxon>Alteromonadales</taxon>
        <taxon>Pseudoalteromonadaceae</taxon>
        <taxon>Pseudoalteromonas</taxon>
    </lineage>
</organism>
<evidence type="ECO:0000313" key="2">
    <source>
        <dbReference type="Proteomes" id="UP000076587"/>
    </source>
</evidence>
<accession>A0A167HEL1</accession>
<reference evidence="1 2" key="1">
    <citation type="submission" date="2013-07" db="EMBL/GenBank/DDBJ databases">
        <title>Comparative Genomic and Metabolomic Analysis of Twelve Strains of Pseudoalteromonas luteoviolacea.</title>
        <authorList>
            <person name="Vynne N.G."/>
            <person name="Mansson M."/>
            <person name="Gram L."/>
        </authorList>
    </citation>
    <scope>NUCLEOTIDE SEQUENCE [LARGE SCALE GENOMIC DNA]</scope>
    <source>
        <strain evidence="1 2">NCIMB 1942</strain>
    </source>
</reference>
<sequence length="58" mass="6655">MTKRTAPTLSLRKGDERPKQRFAVRTGERMDARRDPAFQCQVLMTVSEASSFALRKVK</sequence>
<dbReference type="Proteomes" id="UP000076587">
    <property type="component" value="Unassembled WGS sequence"/>
</dbReference>
<gene>
    <name evidence="1" type="ORF">N482_22675</name>
</gene>
<evidence type="ECO:0000313" key="1">
    <source>
        <dbReference type="EMBL" id="KZN58036.1"/>
    </source>
</evidence>
<dbReference type="PATRIC" id="fig|1365253.3.peg.376"/>
<dbReference type="EMBL" id="AUXT01000016">
    <property type="protein sequence ID" value="KZN58036.1"/>
    <property type="molecule type" value="Genomic_DNA"/>
</dbReference>